<name>A0A0G0BKQ0_9BACT</name>
<feature type="chain" id="PRO_5002531498" description="Yip1 domain-containing protein" evidence="2">
    <location>
        <begin position="28"/>
        <end position="192"/>
    </location>
</feature>
<dbReference type="Proteomes" id="UP000033866">
    <property type="component" value="Unassembled WGS sequence"/>
</dbReference>
<keyword evidence="1" id="KW-0472">Membrane</keyword>
<evidence type="ECO:0000256" key="2">
    <source>
        <dbReference type="SAM" id="SignalP"/>
    </source>
</evidence>
<evidence type="ECO:0008006" key="5">
    <source>
        <dbReference type="Google" id="ProtNLM"/>
    </source>
</evidence>
<feature type="signal peptide" evidence="2">
    <location>
        <begin position="1"/>
        <end position="27"/>
    </location>
</feature>
<evidence type="ECO:0000256" key="1">
    <source>
        <dbReference type="SAM" id="Phobius"/>
    </source>
</evidence>
<protein>
    <recommendedName>
        <fullName evidence="5">Yip1 domain-containing protein</fullName>
    </recommendedName>
</protein>
<gene>
    <name evidence="3" type="ORF">UR61_C0051G0004</name>
</gene>
<feature type="transmembrane region" description="Helical" evidence="1">
    <location>
        <begin position="133"/>
        <end position="155"/>
    </location>
</feature>
<accession>A0A0G0BKQ0</accession>
<dbReference type="EMBL" id="LBPV01000051">
    <property type="protein sequence ID" value="KKP64201.1"/>
    <property type="molecule type" value="Genomic_DNA"/>
</dbReference>
<feature type="transmembrane region" description="Helical" evidence="1">
    <location>
        <begin position="66"/>
        <end position="99"/>
    </location>
</feature>
<feature type="transmembrane region" description="Helical" evidence="1">
    <location>
        <begin position="167"/>
        <end position="187"/>
    </location>
</feature>
<dbReference type="AlphaFoldDB" id="A0A0G0BKQ0"/>
<keyword evidence="1" id="KW-1133">Transmembrane helix</keyword>
<reference evidence="3 4" key="1">
    <citation type="journal article" date="2015" name="Nature">
        <title>rRNA introns, odd ribosomes, and small enigmatic genomes across a large radiation of phyla.</title>
        <authorList>
            <person name="Brown C.T."/>
            <person name="Hug L.A."/>
            <person name="Thomas B.C."/>
            <person name="Sharon I."/>
            <person name="Castelle C.J."/>
            <person name="Singh A."/>
            <person name="Wilkins M.J."/>
            <person name="Williams K.H."/>
            <person name="Banfield J.F."/>
        </authorList>
    </citation>
    <scope>NUCLEOTIDE SEQUENCE [LARGE SCALE GENOMIC DNA]</scope>
</reference>
<proteinExistence type="predicted"/>
<comment type="caution">
    <text evidence="3">The sequence shown here is derived from an EMBL/GenBank/DDBJ whole genome shotgun (WGS) entry which is preliminary data.</text>
</comment>
<feature type="transmembrane region" description="Helical" evidence="1">
    <location>
        <begin position="111"/>
        <end position="127"/>
    </location>
</feature>
<evidence type="ECO:0000313" key="4">
    <source>
        <dbReference type="Proteomes" id="UP000033866"/>
    </source>
</evidence>
<sequence length="192" mass="21026">MRRFISGAILSLLLLLPLVGVATPVLAQTEEDSVIAPFEGYDWETEYDWDDLADEYDYSDLTEASVGAGILATLFGGAMLFVSIICSLGMYIFMSLTLMKTADKLGAENTWYAWIPILNGILLFKLGDQNPWLLLLALIPGIGALILGIFAIIATMKICEKRGYDKLLGLLMLVPIASLILWGMLAWGKKSA</sequence>
<dbReference type="InterPro" id="IPR043739">
    <property type="entry name" value="DUF5684"/>
</dbReference>
<organism evidence="3 4">
    <name type="scientific">candidate division WS6 bacterium GW2011_GWE1_34_7</name>
    <dbReference type="NCBI Taxonomy" id="1619093"/>
    <lineage>
        <taxon>Bacteria</taxon>
        <taxon>Candidatus Dojkabacteria</taxon>
    </lineage>
</organism>
<dbReference type="Pfam" id="PF18936">
    <property type="entry name" value="DUF5684"/>
    <property type="match status" value="1"/>
</dbReference>
<keyword evidence="2" id="KW-0732">Signal</keyword>
<keyword evidence="1" id="KW-0812">Transmembrane</keyword>
<evidence type="ECO:0000313" key="3">
    <source>
        <dbReference type="EMBL" id="KKP64201.1"/>
    </source>
</evidence>